<organism evidence="2 3">
    <name type="scientific">Cannabis sativa</name>
    <name type="common">Hemp</name>
    <name type="synonym">Marijuana</name>
    <dbReference type="NCBI Taxonomy" id="3483"/>
    <lineage>
        <taxon>Eukaryota</taxon>
        <taxon>Viridiplantae</taxon>
        <taxon>Streptophyta</taxon>
        <taxon>Embryophyta</taxon>
        <taxon>Tracheophyta</taxon>
        <taxon>Spermatophyta</taxon>
        <taxon>Magnoliopsida</taxon>
        <taxon>eudicotyledons</taxon>
        <taxon>Gunneridae</taxon>
        <taxon>Pentapetalae</taxon>
        <taxon>rosids</taxon>
        <taxon>fabids</taxon>
        <taxon>Rosales</taxon>
        <taxon>Cannabaceae</taxon>
        <taxon>Cannabis</taxon>
    </lineage>
</organism>
<reference evidence="2 3" key="1">
    <citation type="journal article" date="2020" name="bioRxiv">
        <title>Sequence and annotation of 42 cannabis genomes reveals extensive copy number variation in cannabinoid synthesis and pathogen resistance genes.</title>
        <authorList>
            <person name="Mckernan K.J."/>
            <person name="Helbert Y."/>
            <person name="Kane L.T."/>
            <person name="Ebling H."/>
            <person name="Zhang L."/>
            <person name="Liu B."/>
            <person name="Eaton Z."/>
            <person name="Mclaughlin S."/>
            <person name="Kingan S."/>
            <person name="Baybayan P."/>
            <person name="Concepcion G."/>
            <person name="Jordan M."/>
            <person name="Riva A."/>
            <person name="Barbazuk W."/>
            <person name="Harkins T."/>
        </authorList>
    </citation>
    <scope>NUCLEOTIDE SEQUENCE [LARGE SCALE GENOMIC DNA]</scope>
    <source>
        <strain evidence="3">cv. Jamaican Lion 4</strain>
        <tissue evidence="2">Leaf</tissue>
    </source>
</reference>
<feature type="region of interest" description="Disordered" evidence="1">
    <location>
        <begin position="177"/>
        <end position="199"/>
    </location>
</feature>
<gene>
    <name evidence="2" type="ORF">G4B88_015160</name>
</gene>
<keyword evidence="3" id="KW-1185">Reference proteome</keyword>
<proteinExistence type="predicted"/>
<dbReference type="AlphaFoldDB" id="A0A7J6FY46"/>
<dbReference type="Proteomes" id="UP000583929">
    <property type="component" value="Unassembled WGS sequence"/>
</dbReference>
<sequence>MDWRRRRRQQWWRRRSRRRKRRHRRQAEAYLALLCYYVRKKVHKSTDPKQSHGNDVTFSIFHPDPNSSETNPKFLQSVNAMSAPIEISLRVLCQRTRVEIDRLLDGCPNKSLSFPYWLHREFFAFGELSHGLKDLSSTETIGDHDNRAVTRGRREDKVLGYLEINIVQVIKGGKATVGGGDQKGNTSSVASELEPSIVV</sequence>
<evidence type="ECO:0000256" key="1">
    <source>
        <dbReference type="SAM" id="MobiDB-lite"/>
    </source>
</evidence>
<dbReference type="EMBL" id="JAATIQ010000161">
    <property type="protein sequence ID" value="KAF4375625.1"/>
    <property type="molecule type" value="Genomic_DNA"/>
</dbReference>
<evidence type="ECO:0000313" key="2">
    <source>
        <dbReference type="EMBL" id="KAF4375625.1"/>
    </source>
</evidence>
<name>A0A7J6FY46_CANSA</name>
<evidence type="ECO:0000313" key="3">
    <source>
        <dbReference type="Proteomes" id="UP000583929"/>
    </source>
</evidence>
<accession>A0A7J6FY46</accession>
<comment type="caution">
    <text evidence="2">The sequence shown here is derived from an EMBL/GenBank/DDBJ whole genome shotgun (WGS) entry which is preliminary data.</text>
</comment>
<protein>
    <submittedName>
        <fullName evidence="2">Uncharacterized protein</fullName>
    </submittedName>
</protein>